<keyword evidence="17" id="KW-1185">Reference proteome</keyword>
<keyword evidence="10 16" id="KW-0675">Receptor</keyword>
<evidence type="ECO:0000256" key="6">
    <source>
        <dbReference type="ARBA" id="ARBA00022692"/>
    </source>
</evidence>
<keyword evidence="5" id="KW-0410">Iron transport</keyword>
<dbReference type="Gene3D" id="3.55.50.30">
    <property type="match status" value="1"/>
</dbReference>
<evidence type="ECO:0000256" key="9">
    <source>
        <dbReference type="ARBA" id="ARBA00023136"/>
    </source>
</evidence>
<dbReference type="AlphaFoldDB" id="A0A7Z2JHT3"/>
<keyword evidence="5" id="KW-0406">Ion transport</keyword>
<dbReference type="OrthoDB" id="174652at2"/>
<name>A0A7Z2JHT3_9BURK</name>
<dbReference type="Pfam" id="PF00593">
    <property type="entry name" value="TonB_dep_Rec_b-barrel"/>
    <property type="match status" value="1"/>
</dbReference>
<dbReference type="RefSeq" id="WP_158955108.1">
    <property type="nucleotide sequence ID" value="NZ_CP046915.1"/>
</dbReference>
<dbReference type="NCBIfam" id="TIGR01783">
    <property type="entry name" value="TonB-siderophor"/>
    <property type="match status" value="1"/>
</dbReference>
<proteinExistence type="inferred from homology"/>
<evidence type="ECO:0000256" key="12">
    <source>
        <dbReference type="PROSITE-ProRule" id="PRU01360"/>
    </source>
</evidence>
<dbReference type="Gene3D" id="2.170.130.10">
    <property type="entry name" value="TonB-dependent receptor, plug domain"/>
    <property type="match status" value="1"/>
</dbReference>
<keyword evidence="6 12" id="KW-0812">Transmembrane</keyword>
<dbReference type="Pfam" id="PF07660">
    <property type="entry name" value="STN"/>
    <property type="match status" value="1"/>
</dbReference>
<dbReference type="Proteomes" id="UP000433577">
    <property type="component" value="Chromosome 3"/>
</dbReference>
<gene>
    <name evidence="16" type="ORF">FAZ98_25070</name>
</gene>
<dbReference type="InterPro" id="IPR036942">
    <property type="entry name" value="Beta-barrel_TonB_sf"/>
</dbReference>
<dbReference type="CDD" id="cd01347">
    <property type="entry name" value="ligand_gated_channel"/>
    <property type="match status" value="1"/>
</dbReference>
<sequence length="851" mass="91626">MTTQASHHAPTPSTSGRALALRSPVGLGHRLLDWRPGARMAFKMRPVVVAAALAVFQMSEPAMAQSAGTTQRAAYAIGPGPLGDVLAQFAAQAHAPLSFDPATLDGLKSPGLRGRYTVKEGFDALLDGSGYEPEDKGNGAWSVRRARPPVVSADAAGAQPTTLPPVRVTANASRAATRAEALNPETTVGSKVPVAQREIPNSVTVVPQKQLQEQNATTVDDAIKYVPGVTVNLFQPNDTAYYSRGFQISTVQLDGVPTAIPASGGSMTADNVAAYDRVEVLRGPAGLFNGFGGDGGVINLVRKRAPSQFQASVDASVGNYADRRVMADIGGPLNAAGTLRGRVVAMQHDRHEMQEGSWQRDQQVYGTLEADLTPTTLARVGISYSHQFGHVMWGIPTYTDYSIVDVPRSAYIGADWDYMNVETTNAFAEVEQKLGAGWTAKVSYNHRQIHQMSQFGYVGDYVDPTALDAVDKSSFKTLDNNTQDAIDVYASGPFRLFGREHQLTVGANWLHQSDQLSQYYANPDSGLDVWADVYNGLYDTSGYANAFAGGPQDDAKRVLNQYGIYGNARFSITDPLTLIVGGRVTWWHGVSTPNPDPYYNVFGNTPNDTREGPKFTPFVGLVYDINDTYSAYASYTSIYKPQTSAFTVSGQMIKPVTGSQYEVGVKGEYFGGRLNTSLALFQVDERNRAFGDPQNIGFSIAQGRARSRGVELQASGEVLPGLTLSGGYTYTMASSLDDSTSVGAAFGVTTPKHLFKLWSNYQLPGEFHKWSIGAGAYVSSYTYFSDSGNRIVGPGYATFDAHVGYQLTKNMSASLAVTNLANRTYIRTAAGAGGNYYGDPRLVLFSLRAKI</sequence>
<protein>
    <submittedName>
        <fullName evidence="16">TonB-dependent siderophore receptor</fullName>
    </submittedName>
</protein>
<dbReference type="PANTHER" id="PTHR32552">
    <property type="entry name" value="FERRICHROME IRON RECEPTOR-RELATED"/>
    <property type="match status" value="1"/>
</dbReference>
<keyword evidence="8 13" id="KW-0798">TonB box</keyword>
<evidence type="ECO:0000256" key="13">
    <source>
        <dbReference type="RuleBase" id="RU003357"/>
    </source>
</evidence>
<evidence type="ECO:0000256" key="11">
    <source>
        <dbReference type="ARBA" id="ARBA00023237"/>
    </source>
</evidence>
<evidence type="ECO:0000313" key="16">
    <source>
        <dbReference type="EMBL" id="QGZ65061.1"/>
    </source>
</evidence>
<evidence type="ECO:0000256" key="7">
    <source>
        <dbReference type="ARBA" id="ARBA00023004"/>
    </source>
</evidence>
<dbReference type="PROSITE" id="PS52016">
    <property type="entry name" value="TONB_DEPENDENT_REC_3"/>
    <property type="match status" value="1"/>
</dbReference>
<keyword evidence="11 12" id="KW-0998">Cell outer membrane</keyword>
<evidence type="ECO:0000256" key="10">
    <source>
        <dbReference type="ARBA" id="ARBA00023170"/>
    </source>
</evidence>
<evidence type="ECO:0000256" key="3">
    <source>
        <dbReference type="ARBA" id="ARBA00022448"/>
    </source>
</evidence>
<dbReference type="InterPro" id="IPR039426">
    <property type="entry name" value="TonB-dep_rcpt-like"/>
</dbReference>
<dbReference type="SMART" id="SM00965">
    <property type="entry name" value="STN"/>
    <property type="match status" value="1"/>
</dbReference>
<feature type="region of interest" description="Disordered" evidence="14">
    <location>
        <begin position="1"/>
        <end position="20"/>
    </location>
</feature>
<evidence type="ECO:0000259" key="15">
    <source>
        <dbReference type="SMART" id="SM00965"/>
    </source>
</evidence>
<dbReference type="KEGG" id="pacs:FAZ98_25070"/>
<accession>A0A7Z2JHT3</accession>
<dbReference type="Pfam" id="PF07715">
    <property type="entry name" value="Plug"/>
    <property type="match status" value="1"/>
</dbReference>
<organism evidence="16 17">
    <name type="scientific">Paraburkholderia acidisoli</name>
    <dbReference type="NCBI Taxonomy" id="2571748"/>
    <lineage>
        <taxon>Bacteria</taxon>
        <taxon>Pseudomonadati</taxon>
        <taxon>Pseudomonadota</taxon>
        <taxon>Betaproteobacteria</taxon>
        <taxon>Burkholderiales</taxon>
        <taxon>Burkholderiaceae</taxon>
        <taxon>Paraburkholderia</taxon>
    </lineage>
</organism>
<evidence type="ECO:0000256" key="2">
    <source>
        <dbReference type="ARBA" id="ARBA00009810"/>
    </source>
</evidence>
<evidence type="ECO:0000256" key="5">
    <source>
        <dbReference type="ARBA" id="ARBA00022496"/>
    </source>
</evidence>
<dbReference type="GO" id="GO:0015344">
    <property type="term" value="F:siderophore uptake transmembrane transporter activity"/>
    <property type="evidence" value="ECO:0007669"/>
    <property type="project" value="TreeGrafter"/>
</dbReference>
<keyword evidence="4 12" id="KW-1134">Transmembrane beta strand</keyword>
<dbReference type="InterPro" id="IPR011662">
    <property type="entry name" value="Secretin/TonB_short_N"/>
</dbReference>
<comment type="similarity">
    <text evidence="2 12 13">Belongs to the TonB-dependent receptor family.</text>
</comment>
<dbReference type="GO" id="GO:0009279">
    <property type="term" value="C:cell outer membrane"/>
    <property type="evidence" value="ECO:0007669"/>
    <property type="project" value="UniProtKB-SubCell"/>
</dbReference>
<reference evidence="16 17" key="1">
    <citation type="submission" date="2019-12" db="EMBL/GenBank/DDBJ databases">
        <title>Paraburkholderia acidiphila 7Q-K02 sp. nov and Paraburkholderia acidisoli DHF22 sp. nov., two strains isolated from forest soil.</title>
        <authorList>
            <person name="Gao Z."/>
            <person name="Qiu L."/>
        </authorList>
    </citation>
    <scope>NUCLEOTIDE SEQUENCE [LARGE SCALE GENOMIC DNA]</scope>
    <source>
        <strain evidence="16 17">DHF22</strain>
    </source>
</reference>
<keyword evidence="3 12" id="KW-0813">Transport</keyword>
<dbReference type="SUPFAM" id="SSF56935">
    <property type="entry name" value="Porins"/>
    <property type="match status" value="1"/>
</dbReference>
<dbReference type="EMBL" id="CP046915">
    <property type="protein sequence ID" value="QGZ65061.1"/>
    <property type="molecule type" value="Genomic_DNA"/>
</dbReference>
<evidence type="ECO:0000256" key="4">
    <source>
        <dbReference type="ARBA" id="ARBA00022452"/>
    </source>
</evidence>
<dbReference type="GO" id="GO:0038023">
    <property type="term" value="F:signaling receptor activity"/>
    <property type="evidence" value="ECO:0007669"/>
    <property type="project" value="InterPro"/>
</dbReference>
<dbReference type="InterPro" id="IPR010105">
    <property type="entry name" value="TonB_sidphr_rcpt"/>
</dbReference>
<evidence type="ECO:0000313" key="17">
    <source>
        <dbReference type="Proteomes" id="UP000433577"/>
    </source>
</evidence>
<evidence type="ECO:0000256" key="8">
    <source>
        <dbReference type="ARBA" id="ARBA00023077"/>
    </source>
</evidence>
<dbReference type="InterPro" id="IPR037066">
    <property type="entry name" value="Plug_dom_sf"/>
</dbReference>
<dbReference type="PANTHER" id="PTHR32552:SF74">
    <property type="entry name" value="HYDROXAMATE SIDEROPHORE RECEPTOR FHUE"/>
    <property type="match status" value="1"/>
</dbReference>
<feature type="domain" description="Secretin/TonB short N-terminal" evidence="15">
    <location>
        <begin position="95"/>
        <end position="146"/>
    </location>
</feature>
<evidence type="ECO:0000256" key="1">
    <source>
        <dbReference type="ARBA" id="ARBA00004571"/>
    </source>
</evidence>
<keyword evidence="9 12" id="KW-0472">Membrane</keyword>
<dbReference type="InterPro" id="IPR012910">
    <property type="entry name" value="Plug_dom"/>
</dbReference>
<dbReference type="Gene3D" id="2.40.170.20">
    <property type="entry name" value="TonB-dependent receptor, beta-barrel domain"/>
    <property type="match status" value="1"/>
</dbReference>
<dbReference type="GO" id="GO:0015891">
    <property type="term" value="P:siderophore transport"/>
    <property type="evidence" value="ECO:0007669"/>
    <property type="project" value="InterPro"/>
</dbReference>
<evidence type="ECO:0000256" key="14">
    <source>
        <dbReference type="SAM" id="MobiDB-lite"/>
    </source>
</evidence>
<keyword evidence="7" id="KW-0408">Iron</keyword>
<feature type="compositionally biased region" description="Polar residues" evidence="14">
    <location>
        <begin position="1"/>
        <end position="16"/>
    </location>
</feature>
<dbReference type="InterPro" id="IPR000531">
    <property type="entry name" value="Beta-barrel_TonB"/>
</dbReference>
<comment type="subcellular location">
    <subcellularLocation>
        <location evidence="1 12">Cell outer membrane</location>
        <topology evidence="1 12">Multi-pass membrane protein</topology>
    </subcellularLocation>
</comment>